<dbReference type="EMBL" id="CP034687">
    <property type="protein sequence ID" value="AZS84788.1"/>
    <property type="molecule type" value="Genomic_DNA"/>
</dbReference>
<dbReference type="InterPro" id="IPR050741">
    <property type="entry name" value="Acyl-CoA_dehydrogenase"/>
</dbReference>
<evidence type="ECO:0000259" key="9">
    <source>
        <dbReference type="Pfam" id="PF00441"/>
    </source>
</evidence>
<dbReference type="KEGG" id="sgd:ELQ87_11220"/>
<evidence type="ECO:0000256" key="2">
    <source>
        <dbReference type="ARBA" id="ARBA00009347"/>
    </source>
</evidence>
<dbReference type="Gene3D" id="1.20.140.10">
    <property type="entry name" value="Butyryl-CoA Dehydrogenase, subunit A, domain 3"/>
    <property type="match status" value="2"/>
</dbReference>
<evidence type="ECO:0000259" key="11">
    <source>
        <dbReference type="Pfam" id="PF02771"/>
    </source>
</evidence>
<keyword evidence="4 7" id="KW-0274">FAD</keyword>
<comment type="similarity">
    <text evidence="2 7">Belongs to the acyl-CoA dehydrogenase family.</text>
</comment>
<sequence length="644" mass="70118">MSAPPSSKPTVSEREAREVAEAARDQEWRKPSFAKELFLGRFRLDLVHPHPTPAAEDVGRGEEFLARLRAFCETRIDGALIEREARIPDEVVAGLKELGALGMKIAPEYGGLGLTQVYYNKALALVGSASPAVGVLLSAHQSIGVPQPVKLFGTDEQKRAFLPRCARTDISAFLLTEPDVGSDPARLAASAVPDGDDYLLDGVKLWTTNGVVADLLVVMARVPRSAGHRGGITAFVVEADSPGITVENRNAFMGLRGIENGVTRFHRVRVPAAHRIGPEGAGLKIALTTLNTGRLSLPASCVAAGKWCLKIAREWSAAREQWGKPLAHHEAVGAKISFIAATTFALEAVLDLSSQMADEDRNDIRIEGALAKLYASEMGWRMADDLVQLRGGRGFETAASLAARGERAVPAEQLLRDLRINRIFEGSTEIMHLLIAREAVDAHLAVAGNLIDPEATLQDKAKAGASAGVFYARWLPKLVAGQGQLPGAYPEFRREVDLSKQLRYVERTARRLARATFYGMSRWQGRMETKQGFLGRIVDIGAELFAMSAACVRAELLRSRGDHGREAYQLADAFCRQARIRIEELFGRLWTNTDDLDRTVVKGVLAGTYSWLEDGIVDPSGEGPWIAATDPGPSEKENAHRTIR</sequence>
<dbReference type="GO" id="GO:0050660">
    <property type="term" value="F:flavin adenine dinucleotide binding"/>
    <property type="evidence" value="ECO:0007669"/>
    <property type="project" value="InterPro"/>
</dbReference>
<evidence type="ECO:0000256" key="6">
    <source>
        <dbReference type="ARBA" id="ARBA00052546"/>
    </source>
</evidence>
<dbReference type="SUPFAM" id="SSF47203">
    <property type="entry name" value="Acyl-CoA dehydrogenase C-terminal domain-like"/>
    <property type="match status" value="1"/>
</dbReference>
<dbReference type="GO" id="GO:0033539">
    <property type="term" value="P:fatty acid beta-oxidation using acyl-CoA dehydrogenase"/>
    <property type="evidence" value="ECO:0007669"/>
    <property type="project" value="TreeGrafter"/>
</dbReference>
<protein>
    <submittedName>
        <fullName evidence="12">Acyl-CoA dehydrogenase</fullName>
    </submittedName>
</protein>
<dbReference type="InterPro" id="IPR009100">
    <property type="entry name" value="AcylCoA_DH/oxidase_NM_dom_sf"/>
</dbReference>
<keyword evidence="5 7" id="KW-0560">Oxidoreductase</keyword>
<accession>A0A3S9ZAF0</accession>
<reference evidence="12 14" key="2">
    <citation type="submission" date="2018-12" db="EMBL/GenBank/DDBJ databases">
        <title>Streptomyces griseoviridis F1-27 complete genome.</title>
        <authorList>
            <person name="Mariita R.M."/>
            <person name="Sello J.K."/>
        </authorList>
    </citation>
    <scope>NUCLEOTIDE SEQUENCE [LARGE SCALE GENOMIC DNA]</scope>
    <source>
        <strain evidence="12 14">F1-27</strain>
    </source>
</reference>
<dbReference type="OrthoDB" id="8876745at2"/>
<dbReference type="InterPro" id="IPR013786">
    <property type="entry name" value="AcylCoA_DH/ox_N"/>
</dbReference>
<evidence type="ECO:0000313" key="14">
    <source>
        <dbReference type="Proteomes" id="UP000271291"/>
    </source>
</evidence>
<dbReference type="Proteomes" id="UP000501753">
    <property type="component" value="Chromosome"/>
</dbReference>
<proteinExistence type="inferred from homology"/>
<feature type="region of interest" description="Disordered" evidence="8">
    <location>
        <begin position="622"/>
        <end position="644"/>
    </location>
</feature>
<dbReference type="RefSeq" id="WP_127177684.1">
    <property type="nucleotide sequence ID" value="NZ_CP029078.1"/>
</dbReference>
<dbReference type="Gene3D" id="2.40.110.10">
    <property type="entry name" value="Butyryl-CoA Dehydrogenase, subunit A, domain 2"/>
    <property type="match status" value="1"/>
</dbReference>
<dbReference type="Pfam" id="PF00441">
    <property type="entry name" value="Acyl-CoA_dh_1"/>
    <property type="match status" value="1"/>
</dbReference>
<feature type="domain" description="Acyl-CoA dehydrogenase/oxidase C-terminal" evidence="9">
    <location>
        <begin position="280"/>
        <end position="438"/>
    </location>
</feature>
<dbReference type="GO" id="GO:0003995">
    <property type="term" value="F:acyl-CoA dehydrogenase activity"/>
    <property type="evidence" value="ECO:0007669"/>
    <property type="project" value="TreeGrafter"/>
</dbReference>
<dbReference type="Gene3D" id="1.10.540.10">
    <property type="entry name" value="Acyl-CoA dehydrogenase/oxidase, N-terminal domain"/>
    <property type="match status" value="1"/>
</dbReference>
<evidence type="ECO:0000256" key="7">
    <source>
        <dbReference type="RuleBase" id="RU362125"/>
    </source>
</evidence>
<name>A0A3S9ZAF0_STRGD</name>
<dbReference type="FunFam" id="1.20.140.10:FF:000019">
    <property type="entry name" value="Acyl-CoA dehydrogenase"/>
    <property type="match status" value="1"/>
</dbReference>
<dbReference type="InterPro" id="IPR009075">
    <property type="entry name" value="AcylCo_DH/oxidase_C"/>
</dbReference>
<dbReference type="InterPro" id="IPR006091">
    <property type="entry name" value="Acyl-CoA_Oxase/DH_mid-dom"/>
</dbReference>
<evidence type="ECO:0000313" key="15">
    <source>
        <dbReference type="Proteomes" id="UP000501753"/>
    </source>
</evidence>
<evidence type="ECO:0000256" key="3">
    <source>
        <dbReference type="ARBA" id="ARBA00022630"/>
    </source>
</evidence>
<feature type="domain" description="Acyl-CoA dehydrogenase/oxidase N-terminal" evidence="11">
    <location>
        <begin position="62"/>
        <end position="167"/>
    </location>
</feature>
<feature type="compositionally biased region" description="Basic and acidic residues" evidence="8">
    <location>
        <begin position="633"/>
        <end position="644"/>
    </location>
</feature>
<dbReference type="PANTHER" id="PTHR48083:SF31">
    <property type="entry name" value="ACYL-COA DEHYDROGENASE FADE10-RELATED"/>
    <property type="match status" value="1"/>
</dbReference>
<organism evidence="12 14">
    <name type="scientific">Streptomyces griseoviridis</name>
    <dbReference type="NCBI Taxonomy" id="45398"/>
    <lineage>
        <taxon>Bacteria</taxon>
        <taxon>Bacillati</taxon>
        <taxon>Actinomycetota</taxon>
        <taxon>Actinomycetes</taxon>
        <taxon>Kitasatosporales</taxon>
        <taxon>Streptomycetaceae</taxon>
        <taxon>Streptomyces</taxon>
    </lineage>
</organism>
<dbReference type="Pfam" id="PF02770">
    <property type="entry name" value="Acyl-CoA_dh_M"/>
    <property type="match status" value="1"/>
</dbReference>
<dbReference type="InterPro" id="IPR046373">
    <property type="entry name" value="Acyl-CoA_Oxase/DH_mid-dom_sf"/>
</dbReference>
<evidence type="ECO:0000313" key="12">
    <source>
        <dbReference type="EMBL" id="AZS84788.1"/>
    </source>
</evidence>
<reference evidence="13 15" key="1">
    <citation type="submission" date="2018-04" db="EMBL/GenBank/DDBJ databases">
        <title>Complete genome sequences of Streptomyces griseoviridis K61 and characterization of antagonistic properties of biological control agents.</title>
        <authorList>
            <person name="Mariita R.M."/>
            <person name="Sello J.K."/>
        </authorList>
    </citation>
    <scope>NUCLEOTIDE SEQUENCE [LARGE SCALE GENOMIC DNA]</scope>
    <source>
        <strain evidence="13 15">K61</strain>
    </source>
</reference>
<dbReference type="GO" id="GO:0005737">
    <property type="term" value="C:cytoplasm"/>
    <property type="evidence" value="ECO:0007669"/>
    <property type="project" value="TreeGrafter"/>
</dbReference>
<feature type="region of interest" description="Disordered" evidence="8">
    <location>
        <begin position="1"/>
        <end position="25"/>
    </location>
</feature>
<evidence type="ECO:0000256" key="1">
    <source>
        <dbReference type="ARBA" id="ARBA00001974"/>
    </source>
</evidence>
<evidence type="ECO:0000256" key="8">
    <source>
        <dbReference type="SAM" id="MobiDB-lite"/>
    </source>
</evidence>
<dbReference type="InterPro" id="IPR037069">
    <property type="entry name" value="AcylCoA_DH/ox_N_sf"/>
</dbReference>
<comment type="catalytic activity">
    <reaction evidence="6">
        <text>a 2,3-saturated acyl-CoA + A = a 2,3-dehydroacyl-CoA + AH2</text>
        <dbReference type="Rhea" id="RHEA:48608"/>
        <dbReference type="ChEBI" id="CHEBI:13193"/>
        <dbReference type="ChEBI" id="CHEBI:17499"/>
        <dbReference type="ChEBI" id="CHEBI:60015"/>
        <dbReference type="ChEBI" id="CHEBI:65111"/>
    </reaction>
</comment>
<dbReference type="FunFam" id="2.40.110.10:FF:000023">
    <property type="entry name" value="Acyl-CoA dehydrogenase FadE10"/>
    <property type="match status" value="1"/>
</dbReference>
<keyword evidence="3 7" id="KW-0285">Flavoprotein</keyword>
<dbReference type="FunFam" id="1.10.540.10:FF:000001">
    <property type="entry name" value="Very long-chain-specific acyl-CoA dehydrogenase, mitochondrial"/>
    <property type="match status" value="1"/>
</dbReference>
<gene>
    <name evidence="13" type="ORF">DDJ31_28085</name>
    <name evidence="12" type="ORF">ELQ87_11220</name>
</gene>
<dbReference type="Proteomes" id="UP000271291">
    <property type="component" value="Chromosome"/>
</dbReference>
<evidence type="ECO:0000256" key="5">
    <source>
        <dbReference type="ARBA" id="ARBA00023002"/>
    </source>
</evidence>
<dbReference type="InterPro" id="IPR036250">
    <property type="entry name" value="AcylCo_DH-like_C"/>
</dbReference>
<dbReference type="SUPFAM" id="SSF56645">
    <property type="entry name" value="Acyl-CoA dehydrogenase NM domain-like"/>
    <property type="match status" value="1"/>
</dbReference>
<keyword evidence="15" id="KW-1185">Reference proteome</keyword>
<dbReference type="PANTHER" id="PTHR48083">
    <property type="entry name" value="MEDIUM-CHAIN SPECIFIC ACYL-COA DEHYDROGENASE, MITOCHONDRIAL-RELATED"/>
    <property type="match status" value="1"/>
</dbReference>
<feature type="domain" description="Acyl-CoA oxidase/dehydrogenase middle" evidence="10">
    <location>
        <begin position="172"/>
        <end position="268"/>
    </location>
</feature>
<evidence type="ECO:0000256" key="4">
    <source>
        <dbReference type="ARBA" id="ARBA00022827"/>
    </source>
</evidence>
<dbReference type="EMBL" id="CP029078">
    <property type="protein sequence ID" value="QCN88356.1"/>
    <property type="molecule type" value="Genomic_DNA"/>
</dbReference>
<dbReference type="Pfam" id="PF02771">
    <property type="entry name" value="Acyl-CoA_dh_N"/>
    <property type="match status" value="1"/>
</dbReference>
<feature type="compositionally biased region" description="Polar residues" evidence="8">
    <location>
        <begin position="1"/>
        <end position="10"/>
    </location>
</feature>
<evidence type="ECO:0000313" key="13">
    <source>
        <dbReference type="EMBL" id="QCN88356.1"/>
    </source>
</evidence>
<comment type="cofactor">
    <cofactor evidence="1 7">
        <name>FAD</name>
        <dbReference type="ChEBI" id="CHEBI:57692"/>
    </cofactor>
</comment>
<feature type="compositionally biased region" description="Basic and acidic residues" evidence="8">
    <location>
        <begin position="11"/>
        <end position="25"/>
    </location>
</feature>
<evidence type="ECO:0000259" key="10">
    <source>
        <dbReference type="Pfam" id="PF02770"/>
    </source>
</evidence>
<dbReference type="AlphaFoldDB" id="A0A3S9ZAF0"/>